<reference evidence="1 2" key="1">
    <citation type="journal article" date="2014" name="BMC Genomics">
        <title>Genome and secretome analysis of the hemibiotrophic fungal pathogen, Moniliophthora roreri, which causes frosty pod rot disease of cacao: mechanisms of the biotrophic and necrotrophic phases.</title>
        <authorList>
            <person name="Meinhardt L.W."/>
            <person name="Costa G.G.L."/>
            <person name="Thomazella D.P.T."/>
            <person name="Teixeira P.J.P.L."/>
            <person name="Carazzolle M.F."/>
            <person name="Schuster S.C."/>
            <person name="Carlson J.E."/>
            <person name="Guiltinan M.J."/>
            <person name="Mieczkowski P."/>
            <person name="Farmer A."/>
            <person name="Ramaraj T."/>
            <person name="Crozier J."/>
            <person name="Davis R.E."/>
            <person name="Shao J."/>
            <person name="Melnick R.L."/>
            <person name="Pereira G.A.G."/>
            <person name="Bailey B.A."/>
        </authorList>
    </citation>
    <scope>NUCLEOTIDE SEQUENCE [LARGE SCALE GENOMIC DNA]</scope>
    <source>
        <strain evidence="1 2">MCA 2997</strain>
    </source>
</reference>
<comment type="caution">
    <text evidence="1">The sequence shown here is derived from an EMBL/GenBank/DDBJ whole genome shotgun (WGS) entry which is preliminary data.</text>
</comment>
<accession>V2X2A6</accession>
<name>V2X2A6_MONRO</name>
<dbReference type="OrthoDB" id="3069231at2759"/>
<organism evidence="1 2">
    <name type="scientific">Moniliophthora roreri (strain MCA 2997)</name>
    <name type="common">Cocoa frosty pod rot fungus</name>
    <name type="synonym">Crinipellis roreri</name>
    <dbReference type="NCBI Taxonomy" id="1381753"/>
    <lineage>
        <taxon>Eukaryota</taxon>
        <taxon>Fungi</taxon>
        <taxon>Dikarya</taxon>
        <taxon>Basidiomycota</taxon>
        <taxon>Agaricomycotina</taxon>
        <taxon>Agaricomycetes</taxon>
        <taxon>Agaricomycetidae</taxon>
        <taxon>Agaricales</taxon>
        <taxon>Marasmiineae</taxon>
        <taxon>Marasmiaceae</taxon>
        <taxon>Moniliophthora</taxon>
    </lineage>
</organism>
<dbReference type="KEGG" id="mrr:Moror_14605"/>
<dbReference type="HOGENOM" id="CLU_036316_2_0_1"/>
<dbReference type="Proteomes" id="UP000017559">
    <property type="component" value="Unassembled WGS sequence"/>
</dbReference>
<dbReference type="AlphaFoldDB" id="V2X2A6"/>
<evidence type="ECO:0000313" key="2">
    <source>
        <dbReference type="Proteomes" id="UP000017559"/>
    </source>
</evidence>
<dbReference type="InterPro" id="IPR032675">
    <property type="entry name" value="LRR_dom_sf"/>
</dbReference>
<protein>
    <recommendedName>
        <fullName evidence="3">F-box domain-containing protein</fullName>
    </recommendedName>
</protein>
<evidence type="ECO:0008006" key="3">
    <source>
        <dbReference type="Google" id="ProtNLM"/>
    </source>
</evidence>
<dbReference type="Gene3D" id="3.80.10.10">
    <property type="entry name" value="Ribonuclease Inhibitor"/>
    <property type="match status" value="1"/>
</dbReference>
<dbReference type="EMBL" id="AWSO01000218">
    <property type="protein sequence ID" value="ESK93233.1"/>
    <property type="molecule type" value="Genomic_DNA"/>
</dbReference>
<keyword evidence="2" id="KW-1185">Reference proteome</keyword>
<evidence type="ECO:0000313" key="1">
    <source>
        <dbReference type="EMBL" id="ESK93233.1"/>
    </source>
</evidence>
<sequence length="500" mass="56690">MARQGKDFKVITVGKETAISILGKSPRRGLWRIELSEYFTSKTEQGPCLHSSSIKAVQTLKLPSLSFCRMRVPQEIIDHIIDFIPEDKPTLKRCSLTSRAWIPRTRYHLFDDFSHHPHIPQSLTRSRELMALCSHPRATITLAGFKGHVIAWWSILSIFAGIPDAQHPKMAKTLFGKTSGLTIWQIALDELQKLMSWGAFTNLHSLTLSEMSFRSPTHLADILSAFEQLKSLQLECLRFEHFEGNPNLGYRPALPQNLSLLQIDWEREANSPGYLPHILKLFEGCISLRDLDIYVKDGETLAHLERFLEVRKSPINHCLLELPEVNSSEDPGVLPLNIFSRPHGPLFTIKGVLYDILELFPPQKSENSRASHVRTIVVEDWVCILSVESGLVIPDMSQLKELEELLITHPIFSSVIEVHLTLESQFSKDVLEAARNEDGAVESGSEPHRFMQKGVQFLKEQLSEFAGRDLLRVDFEYTVKPEPEQLAIQGKPVTICIPTT</sequence>
<gene>
    <name evidence="1" type="ORF">Moror_14605</name>
</gene>
<proteinExistence type="predicted"/>